<evidence type="ECO:0000313" key="3">
    <source>
        <dbReference type="Proteomes" id="UP000836841"/>
    </source>
</evidence>
<dbReference type="NCBIfam" id="TIGR00756">
    <property type="entry name" value="PPR"/>
    <property type="match status" value="1"/>
</dbReference>
<gene>
    <name evidence="2" type="ORF">TAV2_LOCUS4106</name>
</gene>
<dbReference type="Gene3D" id="1.25.40.10">
    <property type="entry name" value="Tetratricopeptide repeat domain"/>
    <property type="match status" value="3"/>
</dbReference>
<accession>A0AAU9RFZ3</accession>
<keyword evidence="3" id="KW-1185">Reference proteome</keyword>
<reference evidence="2 3" key="1">
    <citation type="submission" date="2022-03" db="EMBL/GenBank/DDBJ databases">
        <authorList>
            <person name="Nunn A."/>
            <person name="Chopra R."/>
            <person name="Nunn A."/>
            <person name="Contreras Garrido A."/>
        </authorList>
    </citation>
    <scope>NUCLEOTIDE SEQUENCE [LARGE SCALE GENOMIC DNA]</scope>
</reference>
<organism evidence="2 3">
    <name type="scientific">Thlaspi arvense</name>
    <name type="common">Field penny-cress</name>
    <dbReference type="NCBI Taxonomy" id="13288"/>
    <lineage>
        <taxon>Eukaryota</taxon>
        <taxon>Viridiplantae</taxon>
        <taxon>Streptophyta</taxon>
        <taxon>Embryophyta</taxon>
        <taxon>Tracheophyta</taxon>
        <taxon>Spermatophyta</taxon>
        <taxon>Magnoliopsida</taxon>
        <taxon>eudicotyledons</taxon>
        <taxon>Gunneridae</taxon>
        <taxon>Pentapetalae</taxon>
        <taxon>rosids</taxon>
        <taxon>malvids</taxon>
        <taxon>Brassicales</taxon>
        <taxon>Brassicaceae</taxon>
        <taxon>Thlaspideae</taxon>
        <taxon>Thlaspi</taxon>
    </lineage>
</organism>
<evidence type="ECO:0008006" key="4">
    <source>
        <dbReference type="Google" id="ProtNLM"/>
    </source>
</evidence>
<dbReference type="Proteomes" id="UP000836841">
    <property type="component" value="Unassembled WGS sequence"/>
</dbReference>
<sequence length="436" mass="48650">MDNFVVLVFTAGLPEEALDCFRLMVADGCDQNDHTYVGAVSACANLGNARTAKEIHGRVYRIEEALNSFVSNSLINLYGKCGLLKYAQSMFDAITEQTLFLGIRLFMLLSAWRICRGLDCLLQFLRAGMNVDEFCCASVLSVCAEIQNLVFGKQVHSHAVKCGIRMDQFVVTGLINFFMKCGELDMAYQAFWETNEPLPSAWTALMGGCVQQGKGKEAIVLFPKIALFCYCGEAAELANSLLYHKTGFDSHVVVGSALIDMYAKCGREALEIYEMMERDGIKPNDITFVGVLSACGHMGLLEEGLQYFDSMIKDHEITPRTDHLACIVNLFARKGETRSAYDFIKHSPIEPEDTSALVMLSNIYAKAKMWNETAKIRRSMKERALKKDPGYSWIELRSNVYSFSSMHDLNSGCSSMHEILNGLTAQLFDTGYFPCN</sequence>
<dbReference type="Pfam" id="PF20431">
    <property type="entry name" value="E_motif"/>
    <property type="match status" value="1"/>
</dbReference>
<dbReference type="PANTHER" id="PTHR47926:SF452">
    <property type="entry name" value="PENTATRICOPEPTIDE REPEAT-CONTAINING PROTEIN"/>
    <property type="match status" value="1"/>
</dbReference>
<dbReference type="InterPro" id="IPR011990">
    <property type="entry name" value="TPR-like_helical_dom_sf"/>
</dbReference>
<dbReference type="Pfam" id="PF01535">
    <property type="entry name" value="PPR"/>
    <property type="match status" value="3"/>
</dbReference>
<protein>
    <recommendedName>
        <fullName evidence="4">Pentatricopeptide repeat-containing protein</fullName>
    </recommendedName>
</protein>
<dbReference type="InterPro" id="IPR046848">
    <property type="entry name" value="E_motif"/>
</dbReference>
<dbReference type="GO" id="GO:0003723">
    <property type="term" value="F:RNA binding"/>
    <property type="evidence" value="ECO:0007669"/>
    <property type="project" value="InterPro"/>
</dbReference>
<dbReference type="Pfam" id="PF13812">
    <property type="entry name" value="PPR_3"/>
    <property type="match status" value="1"/>
</dbReference>
<dbReference type="InterPro" id="IPR002885">
    <property type="entry name" value="PPR_rpt"/>
</dbReference>
<proteinExistence type="predicted"/>
<keyword evidence="1" id="KW-0677">Repeat</keyword>
<evidence type="ECO:0000313" key="2">
    <source>
        <dbReference type="EMBL" id="CAH2040340.1"/>
    </source>
</evidence>
<comment type="caution">
    <text evidence="2">The sequence shown here is derived from an EMBL/GenBank/DDBJ whole genome shotgun (WGS) entry which is preliminary data.</text>
</comment>
<dbReference type="AlphaFoldDB" id="A0AAU9RFZ3"/>
<dbReference type="EMBL" id="CAJVSB020000002">
    <property type="protein sequence ID" value="CAH2040340.1"/>
    <property type="molecule type" value="Genomic_DNA"/>
</dbReference>
<dbReference type="GO" id="GO:0009451">
    <property type="term" value="P:RNA modification"/>
    <property type="evidence" value="ECO:0007669"/>
    <property type="project" value="InterPro"/>
</dbReference>
<evidence type="ECO:0000256" key="1">
    <source>
        <dbReference type="ARBA" id="ARBA00022737"/>
    </source>
</evidence>
<dbReference type="PANTHER" id="PTHR47926">
    <property type="entry name" value="PENTATRICOPEPTIDE REPEAT-CONTAINING PROTEIN"/>
    <property type="match status" value="1"/>
</dbReference>
<dbReference type="InterPro" id="IPR046960">
    <property type="entry name" value="PPR_At4g14850-like_plant"/>
</dbReference>
<name>A0AAU9RFZ3_THLAR</name>